<sequence length="176" mass="18955">MDRLPRRYVAAVVFTVLVAAAAIGGVAVGTSASADRSLVVADGETGERLLEIPVDDGDEVTLSYIHSVEKTPVQDVYVVDGTTIRMDRMVFHSHGAGLPSDEPIERTDEGFVVYSNDTYDELGVVPAPIAGHELVVGDDRYDLVSLSDGWVAISLTERTVLDSILERDHRVTPAFG</sequence>
<protein>
    <submittedName>
        <fullName evidence="1">DUF1850 domain-containing protein</fullName>
    </submittedName>
</protein>
<gene>
    <name evidence="1" type="ORF">GS429_02250</name>
</gene>
<reference evidence="1 2" key="1">
    <citation type="submission" date="2020-01" db="EMBL/GenBank/DDBJ databases">
        <title>Natronorubrum sp. JWXQ-INN 674 isolated from Inner Mongolia Autonomous Region of China.</title>
        <authorList>
            <person name="Xue Q."/>
        </authorList>
    </citation>
    <scope>NUCLEOTIDE SEQUENCE [LARGE SCALE GENOMIC DNA]</scope>
    <source>
        <strain evidence="1 2">JWXQ-INN-674</strain>
    </source>
</reference>
<organism evidence="1 2">
    <name type="scientific">Natronorubrum halalkaliphilum</name>
    <dbReference type="NCBI Taxonomy" id="2691917"/>
    <lineage>
        <taxon>Archaea</taxon>
        <taxon>Methanobacteriati</taxon>
        <taxon>Methanobacteriota</taxon>
        <taxon>Stenosarchaea group</taxon>
        <taxon>Halobacteria</taxon>
        <taxon>Halobacteriales</taxon>
        <taxon>Natrialbaceae</taxon>
        <taxon>Natronorubrum</taxon>
    </lineage>
</organism>
<accession>A0A6B0VJD6</accession>
<dbReference type="RefSeq" id="WP_328821200.1">
    <property type="nucleotide sequence ID" value="NZ_WUYX01000010.1"/>
</dbReference>
<proteinExistence type="predicted"/>
<evidence type="ECO:0000313" key="1">
    <source>
        <dbReference type="EMBL" id="MXV60912.1"/>
    </source>
</evidence>
<dbReference type="AlphaFoldDB" id="A0A6B0VJD6"/>
<dbReference type="EMBL" id="WUYX01000010">
    <property type="protein sequence ID" value="MXV60912.1"/>
    <property type="molecule type" value="Genomic_DNA"/>
</dbReference>
<name>A0A6B0VJD6_9EURY</name>
<dbReference type="InterPro" id="IPR015001">
    <property type="entry name" value="DUF1850"/>
</dbReference>
<evidence type="ECO:0000313" key="2">
    <source>
        <dbReference type="Proteomes" id="UP000434101"/>
    </source>
</evidence>
<dbReference type="Proteomes" id="UP000434101">
    <property type="component" value="Unassembled WGS sequence"/>
</dbReference>
<keyword evidence="2" id="KW-1185">Reference proteome</keyword>
<dbReference type="Pfam" id="PF08905">
    <property type="entry name" value="DUF1850"/>
    <property type="match status" value="1"/>
</dbReference>
<comment type="caution">
    <text evidence="1">The sequence shown here is derived from an EMBL/GenBank/DDBJ whole genome shotgun (WGS) entry which is preliminary data.</text>
</comment>